<keyword evidence="3" id="KW-1003">Cell membrane</keyword>
<dbReference type="GO" id="GO:0055085">
    <property type="term" value="P:transmembrane transport"/>
    <property type="evidence" value="ECO:0007669"/>
    <property type="project" value="InterPro"/>
</dbReference>
<dbReference type="Proteomes" id="UP000639396">
    <property type="component" value="Unassembled WGS sequence"/>
</dbReference>
<sequence length="316" mass="34914">MMAYVVRRVLLAIPVLFGITVINFIIINLSPGDPVDMYIDPHTTETEIALKKEQLGLNDPLWVQYFLWLGNMLKGDFGYSFSSYEPVTTILLERIGPTLLLMGAAIAVAYLIAIPIGMISAIRPYSKLDYSITGLSFLGISVPNFFLGLTVIYLFSLHWQLLPSGGMRTLGGDEGIGDLLQHLVLPALVLSTGIAGQMVRYVRASMLEVLGQDYLRTAKAKGVKPFYVVVKHGFRNALIPVITVIGLDISVLIGGSVITEKMFQWPGMGQLTMQAILSRDYPVLMAINLWAAVVVLTVNLITDILYSFADPRIRYR</sequence>
<evidence type="ECO:0000256" key="4">
    <source>
        <dbReference type="ARBA" id="ARBA00022692"/>
    </source>
</evidence>
<evidence type="ECO:0000256" key="1">
    <source>
        <dbReference type="ARBA" id="ARBA00004651"/>
    </source>
</evidence>
<reference evidence="9" key="1">
    <citation type="submission" date="2020-09" db="EMBL/GenBank/DDBJ databases">
        <title>A novel bacterium of genus Paenibacillus, isolated from South China Sea.</title>
        <authorList>
            <person name="Huang H."/>
            <person name="Mo K."/>
            <person name="Hu Y."/>
        </authorList>
    </citation>
    <scope>NUCLEOTIDE SEQUENCE</scope>
    <source>
        <strain evidence="9">IB182363</strain>
    </source>
</reference>
<dbReference type="Gene3D" id="1.10.3720.10">
    <property type="entry name" value="MetI-like"/>
    <property type="match status" value="1"/>
</dbReference>
<dbReference type="InterPro" id="IPR000515">
    <property type="entry name" value="MetI-like"/>
</dbReference>
<comment type="caution">
    <text evidence="9">The sequence shown here is derived from an EMBL/GenBank/DDBJ whole genome shotgun (WGS) entry which is preliminary data.</text>
</comment>
<evidence type="ECO:0000256" key="3">
    <source>
        <dbReference type="ARBA" id="ARBA00022475"/>
    </source>
</evidence>
<evidence type="ECO:0000256" key="5">
    <source>
        <dbReference type="ARBA" id="ARBA00022989"/>
    </source>
</evidence>
<gene>
    <name evidence="9" type="ORF">IDH45_29415</name>
</gene>
<protein>
    <submittedName>
        <fullName evidence="9">ABC transporter permease</fullName>
    </submittedName>
</protein>
<dbReference type="PROSITE" id="PS50928">
    <property type="entry name" value="ABC_TM1"/>
    <property type="match status" value="1"/>
</dbReference>
<feature type="transmembrane region" description="Helical" evidence="7">
    <location>
        <begin position="9"/>
        <end position="29"/>
    </location>
</feature>
<keyword evidence="2 7" id="KW-0813">Transport</keyword>
<dbReference type="CDD" id="cd06261">
    <property type="entry name" value="TM_PBP2"/>
    <property type="match status" value="1"/>
</dbReference>
<dbReference type="InterPro" id="IPR035906">
    <property type="entry name" value="MetI-like_sf"/>
</dbReference>
<dbReference type="EMBL" id="JACXJA010000052">
    <property type="protein sequence ID" value="MBD2866112.1"/>
    <property type="molecule type" value="Genomic_DNA"/>
</dbReference>
<dbReference type="AlphaFoldDB" id="A0A927CFQ4"/>
<dbReference type="SUPFAM" id="SSF161098">
    <property type="entry name" value="MetI-like"/>
    <property type="match status" value="1"/>
</dbReference>
<keyword evidence="6 7" id="KW-0472">Membrane</keyword>
<feature type="domain" description="ABC transmembrane type-1" evidence="8">
    <location>
        <begin position="95"/>
        <end position="302"/>
    </location>
</feature>
<evidence type="ECO:0000313" key="10">
    <source>
        <dbReference type="Proteomes" id="UP000639396"/>
    </source>
</evidence>
<keyword evidence="4 7" id="KW-0812">Transmembrane</keyword>
<dbReference type="PANTHER" id="PTHR43163">
    <property type="entry name" value="DIPEPTIDE TRANSPORT SYSTEM PERMEASE PROTEIN DPPB-RELATED"/>
    <property type="match status" value="1"/>
</dbReference>
<dbReference type="Pfam" id="PF19300">
    <property type="entry name" value="BPD_transp_1_N"/>
    <property type="match status" value="1"/>
</dbReference>
<dbReference type="PANTHER" id="PTHR43163:SF6">
    <property type="entry name" value="DIPEPTIDE TRANSPORT SYSTEM PERMEASE PROTEIN DPPB-RELATED"/>
    <property type="match status" value="1"/>
</dbReference>
<comment type="similarity">
    <text evidence="7">Belongs to the binding-protein-dependent transport system permease family.</text>
</comment>
<feature type="transmembrane region" description="Helical" evidence="7">
    <location>
        <begin position="179"/>
        <end position="199"/>
    </location>
</feature>
<organism evidence="9 10">
    <name type="scientific">Paenibacillus oceani</name>
    <dbReference type="NCBI Taxonomy" id="2772510"/>
    <lineage>
        <taxon>Bacteria</taxon>
        <taxon>Bacillati</taxon>
        <taxon>Bacillota</taxon>
        <taxon>Bacilli</taxon>
        <taxon>Bacillales</taxon>
        <taxon>Paenibacillaceae</taxon>
        <taxon>Paenibacillus</taxon>
    </lineage>
</organism>
<evidence type="ECO:0000256" key="6">
    <source>
        <dbReference type="ARBA" id="ARBA00023136"/>
    </source>
</evidence>
<keyword evidence="10" id="KW-1185">Reference proteome</keyword>
<dbReference type="Pfam" id="PF00528">
    <property type="entry name" value="BPD_transp_1"/>
    <property type="match status" value="1"/>
</dbReference>
<feature type="transmembrane region" description="Helical" evidence="7">
    <location>
        <begin position="99"/>
        <end position="122"/>
    </location>
</feature>
<dbReference type="RefSeq" id="WP_190931729.1">
    <property type="nucleotide sequence ID" value="NZ_JACXJA010000052.1"/>
</dbReference>
<dbReference type="InterPro" id="IPR045621">
    <property type="entry name" value="BPD_transp_1_N"/>
</dbReference>
<evidence type="ECO:0000256" key="7">
    <source>
        <dbReference type="RuleBase" id="RU363032"/>
    </source>
</evidence>
<feature type="transmembrane region" description="Helical" evidence="7">
    <location>
        <begin position="287"/>
        <end position="309"/>
    </location>
</feature>
<comment type="subcellular location">
    <subcellularLocation>
        <location evidence="1 7">Cell membrane</location>
        <topology evidence="1 7">Multi-pass membrane protein</topology>
    </subcellularLocation>
</comment>
<evidence type="ECO:0000256" key="2">
    <source>
        <dbReference type="ARBA" id="ARBA00022448"/>
    </source>
</evidence>
<feature type="transmembrane region" description="Helical" evidence="7">
    <location>
        <begin position="237"/>
        <end position="258"/>
    </location>
</feature>
<dbReference type="GO" id="GO:0005886">
    <property type="term" value="C:plasma membrane"/>
    <property type="evidence" value="ECO:0007669"/>
    <property type="project" value="UniProtKB-SubCell"/>
</dbReference>
<keyword evidence="5 7" id="KW-1133">Transmembrane helix</keyword>
<evidence type="ECO:0000313" key="9">
    <source>
        <dbReference type="EMBL" id="MBD2866112.1"/>
    </source>
</evidence>
<proteinExistence type="inferred from homology"/>
<evidence type="ECO:0000259" key="8">
    <source>
        <dbReference type="PROSITE" id="PS50928"/>
    </source>
</evidence>
<accession>A0A927CFQ4</accession>
<feature type="transmembrane region" description="Helical" evidence="7">
    <location>
        <begin position="134"/>
        <end position="159"/>
    </location>
</feature>
<name>A0A927CFQ4_9BACL</name>